<organism evidence="1 2">
    <name type="scientific">Araneus ventricosus</name>
    <name type="common">Orbweaver spider</name>
    <name type="synonym">Epeira ventricosa</name>
    <dbReference type="NCBI Taxonomy" id="182803"/>
    <lineage>
        <taxon>Eukaryota</taxon>
        <taxon>Metazoa</taxon>
        <taxon>Ecdysozoa</taxon>
        <taxon>Arthropoda</taxon>
        <taxon>Chelicerata</taxon>
        <taxon>Arachnida</taxon>
        <taxon>Araneae</taxon>
        <taxon>Araneomorphae</taxon>
        <taxon>Entelegynae</taxon>
        <taxon>Araneoidea</taxon>
        <taxon>Araneidae</taxon>
        <taxon>Araneus</taxon>
    </lineage>
</organism>
<sequence>MRRNHTKLSHAVNAPAWACTHGDSASPIWERSVCWRPHGIPQSTRCCRQTIVVLFQFSLEFTWKIILCRQYFEVISGAVTAICTDTNARSHEGYVESMIQETLISFQLHEHCYFLQVKWLPLRFSSNDLSDKIQYSVT</sequence>
<name>A0A4Y2GAP3_ARAVE</name>
<proteinExistence type="predicted"/>
<evidence type="ECO:0000313" key="1">
    <source>
        <dbReference type="EMBL" id="GBM49729.1"/>
    </source>
</evidence>
<dbReference type="AlphaFoldDB" id="A0A4Y2GAP3"/>
<reference evidence="1 2" key="1">
    <citation type="journal article" date="2019" name="Sci. Rep.">
        <title>Orb-weaving spider Araneus ventricosus genome elucidates the spidroin gene catalogue.</title>
        <authorList>
            <person name="Kono N."/>
            <person name="Nakamura H."/>
            <person name="Ohtoshi R."/>
            <person name="Moran D.A.P."/>
            <person name="Shinohara A."/>
            <person name="Yoshida Y."/>
            <person name="Fujiwara M."/>
            <person name="Mori M."/>
            <person name="Tomita M."/>
            <person name="Arakawa K."/>
        </authorList>
    </citation>
    <scope>NUCLEOTIDE SEQUENCE [LARGE SCALE GENOMIC DNA]</scope>
</reference>
<dbReference type="EMBL" id="BGPR01001269">
    <property type="protein sequence ID" value="GBM49729.1"/>
    <property type="molecule type" value="Genomic_DNA"/>
</dbReference>
<gene>
    <name evidence="1" type="ORF">AVEN_206225_1</name>
</gene>
<protein>
    <submittedName>
        <fullName evidence="1">Uncharacterized protein</fullName>
    </submittedName>
</protein>
<evidence type="ECO:0000313" key="2">
    <source>
        <dbReference type="Proteomes" id="UP000499080"/>
    </source>
</evidence>
<keyword evidence="2" id="KW-1185">Reference proteome</keyword>
<accession>A0A4Y2GAP3</accession>
<dbReference type="Proteomes" id="UP000499080">
    <property type="component" value="Unassembled WGS sequence"/>
</dbReference>
<comment type="caution">
    <text evidence="1">The sequence shown here is derived from an EMBL/GenBank/DDBJ whole genome shotgun (WGS) entry which is preliminary data.</text>
</comment>